<organism evidence="1 2">
    <name type="scientific">Winogradskya consettensis</name>
    <dbReference type="NCBI Taxonomy" id="113560"/>
    <lineage>
        <taxon>Bacteria</taxon>
        <taxon>Bacillati</taxon>
        <taxon>Actinomycetota</taxon>
        <taxon>Actinomycetes</taxon>
        <taxon>Micromonosporales</taxon>
        <taxon>Micromonosporaceae</taxon>
        <taxon>Winogradskya</taxon>
    </lineage>
</organism>
<accession>A0A919T2E1</accession>
<evidence type="ECO:0008006" key="3">
    <source>
        <dbReference type="Google" id="ProtNLM"/>
    </source>
</evidence>
<evidence type="ECO:0000313" key="2">
    <source>
        <dbReference type="Proteomes" id="UP000680865"/>
    </source>
</evidence>
<comment type="caution">
    <text evidence="1">The sequence shown here is derived from an EMBL/GenBank/DDBJ whole genome shotgun (WGS) entry which is preliminary data.</text>
</comment>
<dbReference type="InterPro" id="IPR026349">
    <property type="entry name" value="CHP04255"/>
</dbReference>
<dbReference type="NCBIfam" id="TIGR04255">
    <property type="entry name" value="sporadTIGR04255"/>
    <property type="match status" value="1"/>
</dbReference>
<reference evidence="1" key="1">
    <citation type="submission" date="2021-03" db="EMBL/GenBank/DDBJ databases">
        <title>Whole genome shotgun sequence of Actinoplanes consettensis NBRC 14913.</title>
        <authorList>
            <person name="Komaki H."/>
            <person name="Tamura T."/>
        </authorList>
    </citation>
    <scope>NUCLEOTIDE SEQUENCE</scope>
    <source>
        <strain evidence="1">NBRC 14913</strain>
    </source>
</reference>
<name>A0A919T2E1_9ACTN</name>
<sequence length="226" mass="24530">MQPAEQQEVALRIGPAGASSEIEVRAKGWQFASEDGALLISILPDAVVIQANNYIRWSASFGPPLRALLIGVEKVLAPELVHRIGLRYVNRLVDAGAHNISAWASRITPEIIGPIADEVIGPKMVSTQQQIELSLGDSQGALVRHGAFRDPAVQGAYSYLLDIDVFAGCSAKFDVEQATSIARTLNRTALSLFQHIVLAEYRDQMEPYTDGVDHEQESVIDQGGVE</sequence>
<proteinExistence type="predicted"/>
<gene>
    <name evidence="1" type="ORF">Aco04nite_88450</name>
</gene>
<evidence type="ECO:0000313" key="1">
    <source>
        <dbReference type="EMBL" id="GIM83830.1"/>
    </source>
</evidence>
<dbReference type="AlphaFoldDB" id="A0A919T2E1"/>
<protein>
    <recommendedName>
        <fullName evidence="3">TIGR04255 family protein</fullName>
    </recommendedName>
</protein>
<dbReference type="EMBL" id="BOQP01000058">
    <property type="protein sequence ID" value="GIM83830.1"/>
    <property type="molecule type" value="Genomic_DNA"/>
</dbReference>
<keyword evidence="2" id="KW-1185">Reference proteome</keyword>
<dbReference type="Proteomes" id="UP000680865">
    <property type="component" value="Unassembled WGS sequence"/>
</dbReference>